<dbReference type="Pfam" id="PF00459">
    <property type="entry name" value="Inositol_P"/>
    <property type="match status" value="1"/>
</dbReference>
<feature type="binding site" evidence="9">
    <location>
        <position position="95"/>
    </location>
    <ligand>
        <name>Mg(2+)</name>
        <dbReference type="ChEBI" id="CHEBI:18420"/>
        <label>1</label>
        <note>catalytic</note>
    </ligand>
</feature>
<dbReference type="SUPFAM" id="SSF56655">
    <property type="entry name" value="Carbohydrate phosphatase"/>
    <property type="match status" value="1"/>
</dbReference>
<proteinExistence type="inferred from homology"/>
<keyword evidence="8 9" id="KW-0460">Magnesium</keyword>
<evidence type="ECO:0000256" key="7">
    <source>
        <dbReference type="ARBA" id="ARBA00022801"/>
    </source>
</evidence>
<dbReference type="AlphaFoldDB" id="A0A4R3NM01"/>
<dbReference type="PRINTS" id="PR00377">
    <property type="entry name" value="IMPHPHTASES"/>
</dbReference>
<comment type="caution">
    <text evidence="10">The sequence shown here is derived from an EMBL/GenBank/DDBJ whole genome shotgun (WGS) entry which is preliminary data.</text>
</comment>
<feature type="binding site" evidence="9">
    <location>
        <position position="77"/>
    </location>
    <ligand>
        <name>Mg(2+)</name>
        <dbReference type="ChEBI" id="CHEBI:18420"/>
        <label>1</label>
        <note>catalytic</note>
    </ligand>
</feature>
<dbReference type="RefSeq" id="WP_132313278.1">
    <property type="nucleotide sequence ID" value="NZ_SMAR01000028.1"/>
</dbReference>
<feature type="binding site" evidence="9">
    <location>
        <position position="93"/>
    </location>
    <ligand>
        <name>Mg(2+)</name>
        <dbReference type="ChEBI" id="CHEBI:18420"/>
        <label>2</label>
    </ligand>
</feature>
<keyword evidence="11" id="KW-1185">Reference proteome</keyword>
<evidence type="ECO:0000313" key="10">
    <source>
        <dbReference type="EMBL" id="TCT35217.1"/>
    </source>
</evidence>
<dbReference type="Proteomes" id="UP000295097">
    <property type="component" value="Unassembled WGS sequence"/>
</dbReference>
<feature type="binding site" evidence="9">
    <location>
        <position position="96"/>
    </location>
    <ligand>
        <name>Mg(2+)</name>
        <dbReference type="ChEBI" id="CHEBI:18420"/>
        <label>1</label>
        <note>catalytic</note>
    </ligand>
</feature>
<keyword evidence="7" id="KW-0378">Hydrolase</keyword>
<evidence type="ECO:0000256" key="6">
    <source>
        <dbReference type="ARBA" id="ARBA00022723"/>
    </source>
</evidence>
<comment type="catalytic activity">
    <reaction evidence="1">
        <text>a myo-inositol phosphate + H2O = myo-inositol + phosphate</text>
        <dbReference type="Rhea" id="RHEA:24056"/>
        <dbReference type="ChEBI" id="CHEBI:15377"/>
        <dbReference type="ChEBI" id="CHEBI:17268"/>
        <dbReference type="ChEBI" id="CHEBI:43474"/>
        <dbReference type="ChEBI" id="CHEBI:84139"/>
        <dbReference type="EC" id="3.1.3.25"/>
    </reaction>
</comment>
<gene>
    <name evidence="10" type="ORF">EDC90_102842</name>
</gene>
<sequence>MTINNQDTPRDERLVAAKTIIKDAGELALHYFRKLESLTIERKTSGQDTVSEADRNVETAIRKALADVFPDDGLWGEEHGRQSGTSGFDWVIDPIDGTTAFLHGIPNWTVVIALLENNKPVLGLVLVPAQGKLYWAEDGAGAYCGDNPIHVDDLSPLDSGLFVVGPGGRQFSDHVGGIITRLMDKGGMFIRFGSAAHSLALIAAGHLSGFYEPRLNAWDCLAGQLLVREAGGKTRGFDAGSDWSQRQPVFAAACEVAAEFSDIIGPAV</sequence>
<evidence type="ECO:0000256" key="2">
    <source>
        <dbReference type="ARBA" id="ARBA00001946"/>
    </source>
</evidence>
<dbReference type="PANTHER" id="PTHR20854">
    <property type="entry name" value="INOSITOL MONOPHOSPHATASE"/>
    <property type="match status" value="1"/>
</dbReference>
<dbReference type="FunFam" id="3.30.540.10:FF:000003">
    <property type="entry name" value="Inositol-1-monophosphatase"/>
    <property type="match status" value="1"/>
</dbReference>
<dbReference type="InterPro" id="IPR000760">
    <property type="entry name" value="Inositol_monophosphatase-like"/>
</dbReference>
<dbReference type="GO" id="GO:0006020">
    <property type="term" value="P:inositol metabolic process"/>
    <property type="evidence" value="ECO:0007669"/>
    <property type="project" value="TreeGrafter"/>
</dbReference>
<dbReference type="PANTHER" id="PTHR20854:SF4">
    <property type="entry name" value="INOSITOL-1-MONOPHOSPHATASE-RELATED"/>
    <property type="match status" value="1"/>
</dbReference>
<dbReference type="GO" id="GO:0046872">
    <property type="term" value="F:metal ion binding"/>
    <property type="evidence" value="ECO:0007669"/>
    <property type="project" value="UniProtKB-KW"/>
</dbReference>
<reference evidence="10 11" key="1">
    <citation type="submission" date="2019-03" db="EMBL/GenBank/DDBJ databases">
        <title>Freshwater and sediment microbial communities from various areas in North America, analyzing microbe dynamics in response to fracking.</title>
        <authorList>
            <person name="Lamendella R."/>
        </authorList>
    </citation>
    <scope>NUCLEOTIDE SEQUENCE [LARGE SCALE GENOMIC DNA]</scope>
    <source>
        <strain evidence="10 11">175.2</strain>
    </source>
</reference>
<dbReference type="EC" id="3.1.3.25" evidence="4"/>
<evidence type="ECO:0000256" key="8">
    <source>
        <dbReference type="ARBA" id="ARBA00022842"/>
    </source>
</evidence>
<evidence type="ECO:0000256" key="5">
    <source>
        <dbReference type="ARBA" id="ARBA00019784"/>
    </source>
</evidence>
<dbReference type="GO" id="GO:0007165">
    <property type="term" value="P:signal transduction"/>
    <property type="evidence" value="ECO:0007669"/>
    <property type="project" value="TreeGrafter"/>
</dbReference>
<dbReference type="OrthoDB" id="9785695at2"/>
<name>A0A4R3NM01_9HYPH</name>
<evidence type="ECO:0000256" key="9">
    <source>
        <dbReference type="PIRSR" id="PIRSR600760-2"/>
    </source>
</evidence>
<comment type="similarity">
    <text evidence="3">Belongs to the inositol monophosphatase superfamily.</text>
</comment>
<keyword evidence="6 9" id="KW-0479">Metal-binding</keyword>
<dbReference type="EMBL" id="SMAR01000028">
    <property type="protein sequence ID" value="TCT35217.1"/>
    <property type="molecule type" value="Genomic_DNA"/>
</dbReference>
<evidence type="ECO:0000256" key="4">
    <source>
        <dbReference type="ARBA" id="ARBA00013106"/>
    </source>
</evidence>
<protein>
    <recommendedName>
        <fullName evidence="5">Inositol-1-monophosphatase</fullName>
        <ecNumber evidence="4">3.1.3.25</ecNumber>
    </recommendedName>
</protein>
<comment type="cofactor">
    <cofactor evidence="2 9">
        <name>Mg(2+)</name>
        <dbReference type="ChEBI" id="CHEBI:18420"/>
    </cofactor>
</comment>
<evidence type="ECO:0000256" key="3">
    <source>
        <dbReference type="ARBA" id="ARBA00009759"/>
    </source>
</evidence>
<dbReference type="Gene3D" id="3.40.190.80">
    <property type="match status" value="1"/>
</dbReference>
<dbReference type="Gene3D" id="3.30.540.10">
    <property type="entry name" value="Fructose-1,6-Bisphosphatase, subunit A, domain 1"/>
    <property type="match status" value="1"/>
</dbReference>
<evidence type="ECO:0000313" key="11">
    <source>
        <dbReference type="Proteomes" id="UP000295097"/>
    </source>
</evidence>
<accession>A0A4R3NM01</accession>
<evidence type="ECO:0000256" key="1">
    <source>
        <dbReference type="ARBA" id="ARBA00001033"/>
    </source>
</evidence>
<organism evidence="10 11">
    <name type="scientific">Martelella mediterranea</name>
    <dbReference type="NCBI Taxonomy" id="293089"/>
    <lineage>
        <taxon>Bacteria</taxon>
        <taxon>Pseudomonadati</taxon>
        <taxon>Pseudomonadota</taxon>
        <taxon>Alphaproteobacteria</taxon>
        <taxon>Hyphomicrobiales</taxon>
        <taxon>Aurantimonadaceae</taxon>
        <taxon>Martelella</taxon>
    </lineage>
</organism>
<feature type="binding site" evidence="9">
    <location>
        <position position="219"/>
    </location>
    <ligand>
        <name>Mg(2+)</name>
        <dbReference type="ChEBI" id="CHEBI:18420"/>
        <label>1</label>
        <note>catalytic</note>
    </ligand>
</feature>
<dbReference type="GO" id="GO:0008934">
    <property type="term" value="F:inositol monophosphate 1-phosphatase activity"/>
    <property type="evidence" value="ECO:0007669"/>
    <property type="project" value="TreeGrafter"/>
</dbReference>
<dbReference type="PROSITE" id="PS00629">
    <property type="entry name" value="IMP_1"/>
    <property type="match status" value="1"/>
</dbReference>
<dbReference type="InterPro" id="IPR020583">
    <property type="entry name" value="Inositol_monoP_metal-BS"/>
</dbReference>